<dbReference type="Pfam" id="PF01425">
    <property type="entry name" value="Amidase"/>
    <property type="match status" value="1"/>
</dbReference>
<dbReference type="NCBIfam" id="TIGR01167">
    <property type="entry name" value="LPXTG_anchor"/>
    <property type="match status" value="1"/>
</dbReference>
<dbReference type="RefSeq" id="WP_275468853.1">
    <property type="nucleotide sequence ID" value="NZ_CP110232.1"/>
</dbReference>
<gene>
    <name evidence="5" type="ORF">OL234_08785</name>
</gene>
<dbReference type="Gene3D" id="3.90.1300.10">
    <property type="entry name" value="Amidase signature (AS) domain"/>
    <property type="match status" value="1"/>
</dbReference>
<feature type="region of interest" description="Disordered" evidence="2">
    <location>
        <begin position="537"/>
        <end position="745"/>
    </location>
</feature>
<evidence type="ECO:0000256" key="1">
    <source>
        <dbReference type="ARBA" id="ARBA00009199"/>
    </source>
</evidence>
<evidence type="ECO:0000313" key="5">
    <source>
        <dbReference type="EMBL" id="WEG73051.1"/>
    </source>
</evidence>
<dbReference type="InterPro" id="IPR036928">
    <property type="entry name" value="AS_sf"/>
</dbReference>
<dbReference type="Proteomes" id="UP001179647">
    <property type="component" value="Chromosome"/>
</dbReference>
<feature type="compositionally biased region" description="Basic and acidic residues" evidence="2">
    <location>
        <begin position="734"/>
        <end position="745"/>
    </location>
</feature>
<dbReference type="InterPro" id="IPR020556">
    <property type="entry name" value="Amidase_CS"/>
</dbReference>
<dbReference type="SUPFAM" id="SSF75304">
    <property type="entry name" value="Amidase signature (AS) enzymes"/>
    <property type="match status" value="1"/>
</dbReference>
<dbReference type="KEGG" id="vie:OL234_08785"/>
<dbReference type="PANTHER" id="PTHR11895:SF7">
    <property type="entry name" value="GLUTAMYL-TRNA(GLN) AMIDOTRANSFERASE SUBUNIT A, MITOCHONDRIAL"/>
    <property type="match status" value="1"/>
</dbReference>
<reference evidence="5" key="1">
    <citation type="submission" date="2022-10" db="EMBL/GenBank/DDBJ databases">
        <title>Vagococcus sp. isolated from poultry meat.</title>
        <authorList>
            <person name="Johansson P."/>
            <person name="Bjorkroth J."/>
        </authorList>
    </citation>
    <scope>NUCLEOTIDE SEQUENCE</scope>
    <source>
        <strain evidence="5">STAA11</strain>
    </source>
</reference>
<keyword evidence="6" id="KW-1185">Reference proteome</keyword>
<evidence type="ECO:0000256" key="2">
    <source>
        <dbReference type="SAM" id="MobiDB-lite"/>
    </source>
</evidence>
<evidence type="ECO:0000256" key="3">
    <source>
        <dbReference type="SAM" id="Phobius"/>
    </source>
</evidence>
<feature type="compositionally biased region" description="Polar residues" evidence="2">
    <location>
        <begin position="701"/>
        <end position="711"/>
    </location>
</feature>
<accession>A0AAF0I7J2</accession>
<dbReference type="EMBL" id="CP110232">
    <property type="protein sequence ID" value="WEG73051.1"/>
    <property type="molecule type" value="Genomic_DNA"/>
</dbReference>
<dbReference type="PROSITE" id="PS00571">
    <property type="entry name" value="AMIDASES"/>
    <property type="match status" value="1"/>
</dbReference>
<name>A0AAF0I7J2_9ENTE</name>
<dbReference type="PANTHER" id="PTHR11895">
    <property type="entry name" value="TRANSAMIDASE"/>
    <property type="match status" value="1"/>
</dbReference>
<keyword evidence="3" id="KW-1133">Transmembrane helix</keyword>
<keyword evidence="3" id="KW-0472">Membrane</keyword>
<dbReference type="InterPro" id="IPR023631">
    <property type="entry name" value="Amidase_dom"/>
</dbReference>
<dbReference type="GO" id="GO:0003824">
    <property type="term" value="F:catalytic activity"/>
    <property type="evidence" value="ECO:0007669"/>
    <property type="project" value="InterPro"/>
</dbReference>
<organism evidence="5 6">
    <name type="scientific">Vagococcus intermedius</name>
    <dbReference type="NCBI Taxonomy" id="2991418"/>
    <lineage>
        <taxon>Bacteria</taxon>
        <taxon>Bacillati</taxon>
        <taxon>Bacillota</taxon>
        <taxon>Bacilli</taxon>
        <taxon>Lactobacillales</taxon>
        <taxon>Enterococcaceae</taxon>
        <taxon>Vagococcus</taxon>
    </lineage>
</organism>
<evidence type="ECO:0000313" key="6">
    <source>
        <dbReference type="Proteomes" id="UP001179647"/>
    </source>
</evidence>
<proteinExistence type="inferred from homology"/>
<sequence length="845" mass="91994">MRLLSKQQGIKFFKKFSMISIFIFLCSSSVPLPTSLAVATLQTSQSSEQIEDSKKTQEIMESNILDGLTYQKTSGLEQAKLVREGKITSRELVELALTQISEQNPQLNAVITLRAEAALKEADSLIDTGQPFLGVPLLLKGLGQTLKGESNTNGFVFSKDQVSGGTSAFVKGLQDAGFIIIGQTNFPELGLKNITDSKLYGPTRNPWNLDYQAGGSSGGAGASLAAGMVPVASGSDAGGSIRIPAAWTGTIGLKPSRGVLIGNSPSEKGQAVHFALTRTIADSESLFRKLEKEPLQEAPDLTGMTVAYSSKSPIGTPVSPEAVKAVEKAVTFLKEQGFNLVEVENPIDGVKLMESYYTIGAASAGIVNFLASQKLHRPITLEDVDIVTWALAQTSKTVTKEEVNQAWEFNQEAAIEMADFHTKYPLFLTPTTAYPASKVDDPLLSPEYAEQLAHIDDLPAEKKLPLIYNQWLESLTLTPFTQQANLTGEPAISLPTHISETGLPMGIQFNAARGQDKLLLKIGELFEVNDQFRLLHTNSSEPEISEEGTQTDPSEPEISEEGTQTDPSESEISEEGTQTDPSESEISEEGTQTDPSEPEISEEGTQTDPSEPEISEEGTQTDPNEPEISEEGTQTDPSEPEISEEGTQTDPSEPEISEEGTQTDPSEPEISEEGTQTDPSEPEISEEGIQTDSSEPEISEEGTQTDPSNSEISEEETQVSSSELEGNMKKLKTGKVESKEIDTKKRALKSREKIKDNQADLSINIKANEKEPIFKLPTQMAIIEEKERENNKNLSKHDRVIKSVTKVDEREKRLPQTGELLSLIPYLVGISLLGGSFMIIKRHRF</sequence>
<protein>
    <submittedName>
        <fullName evidence="5">Amidase family protein</fullName>
    </submittedName>
</protein>
<feature type="compositionally biased region" description="Polar residues" evidence="2">
    <location>
        <begin position="537"/>
        <end position="553"/>
    </location>
</feature>
<feature type="domain" description="Amidase" evidence="4">
    <location>
        <begin position="91"/>
        <end position="520"/>
    </location>
</feature>
<dbReference type="InterPro" id="IPR000120">
    <property type="entry name" value="Amidase"/>
</dbReference>
<evidence type="ECO:0000259" key="4">
    <source>
        <dbReference type="Pfam" id="PF01425"/>
    </source>
</evidence>
<dbReference type="AlphaFoldDB" id="A0AAF0I7J2"/>
<keyword evidence="3" id="KW-0812">Transmembrane</keyword>
<comment type="similarity">
    <text evidence="1">Belongs to the amidase family.</text>
</comment>
<feature type="transmembrane region" description="Helical" evidence="3">
    <location>
        <begin position="820"/>
        <end position="840"/>
    </location>
</feature>